<protein>
    <submittedName>
        <fullName evidence="2">Uncharacterized protein</fullName>
    </submittedName>
</protein>
<dbReference type="Proteomes" id="UP000034034">
    <property type="component" value="Chromosome"/>
</dbReference>
<organism evidence="2 3">
    <name type="scientific">Streptomyces xiamenensis</name>
    <dbReference type="NCBI Taxonomy" id="408015"/>
    <lineage>
        <taxon>Bacteria</taxon>
        <taxon>Bacillati</taxon>
        <taxon>Actinomycetota</taxon>
        <taxon>Actinomycetes</taxon>
        <taxon>Kitasatosporales</taxon>
        <taxon>Streptomycetaceae</taxon>
        <taxon>Streptomyces</taxon>
    </lineage>
</organism>
<dbReference type="RefSeq" id="WP_030736770.1">
    <property type="nucleotide sequence ID" value="NZ_CP009922.3"/>
</dbReference>
<evidence type="ECO:0000313" key="2">
    <source>
        <dbReference type="EMBL" id="AKG45332.1"/>
    </source>
</evidence>
<dbReference type="EMBL" id="CP009922">
    <property type="protein sequence ID" value="AKG45332.1"/>
    <property type="molecule type" value="Genomic_DNA"/>
</dbReference>
<dbReference type="AlphaFoldDB" id="A0A0F7FZ07"/>
<dbReference type="KEGG" id="sxi:SXIM_39480"/>
<evidence type="ECO:0000313" key="3">
    <source>
        <dbReference type="Proteomes" id="UP000034034"/>
    </source>
</evidence>
<evidence type="ECO:0000256" key="1">
    <source>
        <dbReference type="SAM" id="MobiDB-lite"/>
    </source>
</evidence>
<feature type="region of interest" description="Disordered" evidence="1">
    <location>
        <begin position="66"/>
        <end position="98"/>
    </location>
</feature>
<keyword evidence="3" id="KW-1185">Reference proteome</keyword>
<proteinExistence type="predicted"/>
<dbReference type="STRING" id="408015.SXIM_39480"/>
<dbReference type="HOGENOM" id="CLU_092429_2_0_11"/>
<reference evidence="2" key="1">
    <citation type="submission" date="2019-08" db="EMBL/GenBank/DDBJ databases">
        <title>Complete genome sequence of a mangrove-derived Streptomyces xiamenensis.</title>
        <authorList>
            <person name="Xu J."/>
        </authorList>
    </citation>
    <scope>NUCLEOTIDE SEQUENCE</scope>
    <source>
        <strain evidence="2">318</strain>
    </source>
</reference>
<accession>A0A0F7FZ07</accession>
<dbReference type="PATRIC" id="fig|408015.6.peg.3999"/>
<gene>
    <name evidence="2" type="ORF">SXIM_39480</name>
</gene>
<name>A0A0F7FZ07_9ACTN</name>
<sequence>MVNGGGAQPCDLVTVPAREGLEAVDLMVRLLNGTGPVLHDRNGDTLGFLVPPGTAERWDLPGSACTPTYGQPQGVGRPPVTGTGWLVPPDGSVPHATPPERLRTALRHAARLLAAADRCQP</sequence>